<dbReference type="GO" id="GO:0006352">
    <property type="term" value="P:DNA-templated transcription initiation"/>
    <property type="evidence" value="ECO:0007669"/>
    <property type="project" value="InterPro"/>
</dbReference>
<feature type="domain" description="RNA polymerase sigma-70 region 4" evidence="6">
    <location>
        <begin position="263"/>
        <end position="312"/>
    </location>
</feature>
<accession>A0A517T6I6</accession>
<dbReference type="InterPro" id="IPR014284">
    <property type="entry name" value="RNA_pol_sigma-70_dom"/>
</dbReference>
<evidence type="ECO:0000259" key="5">
    <source>
        <dbReference type="Pfam" id="PF04542"/>
    </source>
</evidence>
<keyword evidence="8" id="KW-1185">Reference proteome</keyword>
<evidence type="ECO:0000313" key="8">
    <source>
        <dbReference type="Proteomes" id="UP000319976"/>
    </source>
</evidence>
<dbReference type="Pfam" id="PF04542">
    <property type="entry name" value="Sigma70_r2"/>
    <property type="match status" value="1"/>
</dbReference>
<dbReference type="PRINTS" id="PR00046">
    <property type="entry name" value="SIGMA70FCT"/>
</dbReference>
<sequence>MAITNELLGGVINGDNVKVEEITQLFSCLDSVVSRKQLAKVIVRQEIDFIHNGDFEDKRQHDEILAISSDPDVSGGRKPKRPSGLPAYLASLYEIPLLTAEQEAGLFRKMNFLKFRANQVRASINPARPSVKKLREFEGFIKESIEIRNRIVQCNLRLVVSIARKFADARHPFDDLVSDGNLALLHAIAKFDYGRGFRFSTYATHAIQRAFYRQMQKKQRRQEKVAAVEQDILQEAPDEYEPLHLDERRYNDVCGLIDQMSEHLDDREKMIIETRFGLVGPEKGETLQGVARQLGICKERVRQLQNRALAKLAELAQQLRIEAPEPSL</sequence>
<dbReference type="PANTHER" id="PTHR30603:SF60">
    <property type="entry name" value="RNA POLYMERASE SIGMA FACTOR RPOD"/>
    <property type="match status" value="1"/>
</dbReference>
<keyword evidence="4" id="KW-0804">Transcription</keyword>
<keyword evidence="1" id="KW-0805">Transcription regulation</keyword>
<dbReference type="NCBIfam" id="TIGR02937">
    <property type="entry name" value="sigma70-ECF"/>
    <property type="match status" value="1"/>
</dbReference>
<dbReference type="SUPFAM" id="SSF88946">
    <property type="entry name" value="Sigma2 domain of RNA polymerase sigma factors"/>
    <property type="match status" value="1"/>
</dbReference>
<dbReference type="Gene3D" id="1.10.10.10">
    <property type="entry name" value="Winged helix-like DNA-binding domain superfamily/Winged helix DNA-binding domain"/>
    <property type="match status" value="1"/>
</dbReference>
<reference evidence="7 8" key="1">
    <citation type="submission" date="2019-02" db="EMBL/GenBank/DDBJ databases">
        <title>Deep-cultivation of Planctomycetes and their phenomic and genomic characterization uncovers novel biology.</title>
        <authorList>
            <person name="Wiegand S."/>
            <person name="Jogler M."/>
            <person name="Boedeker C."/>
            <person name="Pinto D."/>
            <person name="Vollmers J."/>
            <person name="Rivas-Marin E."/>
            <person name="Kohn T."/>
            <person name="Peeters S.H."/>
            <person name="Heuer A."/>
            <person name="Rast P."/>
            <person name="Oberbeckmann S."/>
            <person name="Bunk B."/>
            <person name="Jeske O."/>
            <person name="Meyerdierks A."/>
            <person name="Storesund J.E."/>
            <person name="Kallscheuer N."/>
            <person name="Luecker S."/>
            <person name="Lage O.M."/>
            <person name="Pohl T."/>
            <person name="Merkel B.J."/>
            <person name="Hornburger P."/>
            <person name="Mueller R.-W."/>
            <person name="Bruemmer F."/>
            <person name="Labrenz M."/>
            <person name="Spormann A.M."/>
            <person name="Op den Camp H."/>
            <person name="Overmann J."/>
            <person name="Amann R."/>
            <person name="Jetten M.S.M."/>
            <person name="Mascher T."/>
            <person name="Medema M.H."/>
            <person name="Devos D.P."/>
            <person name="Kaster A.-K."/>
            <person name="Ovreas L."/>
            <person name="Rohde M."/>
            <person name="Galperin M.Y."/>
            <person name="Jogler C."/>
        </authorList>
    </citation>
    <scope>NUCLEOTIDE SEQUENCE [LARGE SCALE GENOMIC DNA]</scope>
    <source>
        <strain evidence="7 8">V22</strain>
    </source>
</reference>
<proteinExistence type="predicted"/>
<evidence type="ECO:0000256" key="2">
    <source>
        <dbReference type="ARBA" id="ARBA00023082"/>
    </source>
</evidence>
<dbReference type="InterPro" id="IPR036388">
    <property type="entry name" value="WH-like_DNA-bd_sf"/>
</dbReference>
<dbReference type="Proteomes" id="UP000319976">
    <property type="component" value="Chromosome"/>
</dbReference>
<dbReference type="AlphaFoldDB" id="A0A517T6I6"/>
<feature type="domain" description="RNA polymerase sigma-70 region 2" evidence="5">
    <location>
        <begin position="152"/>
        <end position="221"/>
    </location>
</feature>
<dbReference type="RefSeq" id="WP_145260782.1">
    <property type="nucleotide sequence ID" value="NZ_CP036316.1"/>
</dbReference>
<gene>
    <name evidence="7" type="primary">sigA_2</name>
    <name evidence="7" type="ORF">V22_12190</name>
</gene>
<organism evidence="7 8">
    <name type="scientific">Calycomorphotria hydatis</name>
    <dbReference type="NCBI Taxonomy" id="2528027"/>
    <lineage>
        <taxon>Bacteria</taxon>
        <taxon>Pseudomonadati</taxon>
        <taxon>Planctomycetota</taxon>
        <taxon>Planctomycetia</taxon>
        <taxon>Planctomycetales</taxon>
        <taxon>Planctomycetaceae</taxon>
        <taxon>Calycomorphotria</taxon>
    </lineage>
</organism>
<dbReference type="InterPro" id="IPR013325">
    <property type="entry name" value="RNA_pol_sigma_r2"/>
</dbReference>
<dbReference type="InterPro" id="IPR007630">
    <property type="entry name" value="RNA_pol_sigma70_r4"/>
</dbReference>
<evidence type="ECO:0000313" key="7">
    <source>
        <dbReference type="EMBL" id="QDT63989.1"/>
    </source>
</evidence>
<name>A0A517T6I6_9PLAN</name>
<keyword evidence="3" id="KW-0238">DNA-binding</keyword>
<dbReference type="PANTHER" id="PTHR30603">
    <property type="entry name" value="RNA POLYMERASE SIGMA FACTOR RPO"/>
    <property type="match status" value="1"/>
</dbReference>
<evidence type="ECO:0000256" key="3">
    <source>
        <dbReference type="ARBA" id="ARBA00023125"/>
    </source>
</evidence>
<dbReference type="InterPro" id="IPR050239">
    <property type="entry name" value="Sigma-70_RNA_pol_init_factors"/>
</dbReference>
<dbReference type="Gene3D" id="1.20.120.1810">
    <property type="match status" value="1"/>
</dbReference>
<dbReference type="GO" id="GO:0016987">
    <property type="term" value="F:sigma factor activity"/>
    <property type="evidence" value="ECO:0007669"/>
    <property type="project" value="UniProtKB-KW"/>
</dbReference>
<dbReference type="InterPro" id="IPR013324">
    <property type="entry name" value="RNA_pol_sigma_r3/r4-like"/>
</dbReference>
<dbReference type="OrthoDB" id="9780321at2"/>
<keyword evidence="2" id="KW-0731">Sigma factor</keyword>
<evidence type="ECO:0000256" key="4">
    <source>
        <dbReference type="ARBA" id="ARBA00023163"/>
    </source>
</evidence>
<evidence type="ECO:0000259" key="6">
    <source>
        <dbReference type="Pfam" id="PF04545"/>
    </source>
</evidence>
<dbReference type="InterPro" id="IPR000943">
    <property type="entry name" value="RNA_pol_sigma70"/>
</dbReference>
<dbReference type="KEGG" id="chya:V22_12190"/>
<dbReference type="GO" id="GO:0003677">
    <property type="term" value="F:DNA binding"/>
    <property type="evidence" value="ECO:0007669"/>
    <property type="project" value="UniProtKB-KW"/>
</dbReference>
<dbReference type="InterPro" id="IPR007627">
    <property type="entry name" value="RNA_pol_sigma70_r2"/>
</dbReference>
<dbReference type="Pfam" id="PF04545">
    <property type="entry name" value="Sigma70_r4"/>
    <property type="match status" value="1"/>
</dbReference>
<protein>
    <submittedName>
        <fullName evidence="7">RNA polymerase sigma factor SigA</fullName>
    </submittedName>
</protein>
<dbReference type="EMBL" id="CP036316">
    <property type="protein sequence ID" value="QDT63989.1"/>
    <property type="molecule type" value="Genomic_DNA"/>
</dbReference>
<dbReference type="SUPFAM" id="SSF88659">
    <property type="entry name" value="Sigma3 and sigma4 domains of RNA polymerase sigma factors"/>
    <property type="match status" value="1"/>
</dbReference>
<evidence type="ECO:0000256" key="1">
    <source>
        <dbReference type="ARBA" id="ARBA00023015"/>
    </source>
</evidence>